<dbReference type="SUPFAM" id="SSF54403">
    <property type="entry name" value="Cystatin/monellin"/>
    <property type="match status" value="1"/>
</dbReference>
<comment type="subcellular location">
    <subcellularLocation>
        <location evidence="1">Secreted</location>
    </subcellularLocation>
</comment>
<feature type="signal peptide" evidence="11">
    <location>
        <begin position="1"/>
        <end position="23"/>
    </location>
</feature>
<keyword evidence="5" id="KW-0789">Thiol protease inhibitor</keyword>
<name>A0A8C0R918_CANLU</name>
<feature type="domain" description="Cystatin" evidence="12">
    <location>
        <begin position="32"/>
        <end position="136"/>
    </location>
</feature>
<dbReference type="Ensembl" id="ENSCAFT00020040969.1">
    <property type="protein sequence ID" value="ENSCAFP00020035471.1"/>
    <property type="gene ID" value="ENSCAFG00020027459.1"/>
</dbReference>
<evidence type="ECO:0000256" key="3">
    <source>
        <dbReference type="ARBA" id="ARBA00022525"/>
    </source>
</evidence>
<feature type="chain" id="PRO_5034117145" description="Cystatin-11" evidence="11">
    <location>
        <begin position="24"/>
        <end position="138"/>
    </location>
</feature>
<dbReference type="CDD" id="cd00042">
    <property type="entry name" value="CY"/>
    <property type="match status" value="1"/>
</dbReference>
<evidence type="ECO:0000313" key="14">
    <source>
        <dbReference type="Proteomes" id="UP000694391"/>
    </source>
</evidence>
<dbReference type="GO" id="GO:0005634">
    <property type="term" value="C:nucleus"/>
    <property type="evidence" value="ECO:0007669"/>
    <property type="project" value="Ensembl"/>
</dbReference>
<dbReference type="InterPro" id="IPR042930">
    <property type="entry name" value="CST11"/>
</dbReference>
<evidence type="ECO:0000256" key="11">
    <source>
        <dbReference type="SAM" id="SignalP"/>
    </source>
</evidence>
<dbReference type="InterPro" id="IPR000010">
    <property type="entry name" value="Cystatin_dom"/>
</dbReference>
<reference evidence="13" key="2">
    <citation type="submission" date="2025-09" db="UniProtKB">
        <authorList>
            <consortium name="Ensembl"/>
        </authorList>
    </citation>
    <scope>IDENTIFICATION</scope>
</reference>
<dbReference type="FunFam" id="3.10.450.10:FF:000019">
    <property type="entry name" value="Cystatin 11"/>
    <property type="match status" value="1"/>
</dbReference>
<evidence type="ECO:0000256" key="8">
    <source>
        <dbReference type="ARBA" id="ARBA00023180"/>
    </source>
</evidence>
<evidence type="ECO:0000256" key="2">
    <source>
        <dbReference type="ARBA" id="ARBA00009403"/>
    </source>
</evidence>
<dbReference type="GO" id="GO:0050829">
    <property type="term" value="P:defense response to Gram-negative bacterium"/>
    <property type="evidence" value="ECO:0007669"/>
    <property type="project" value="Ensembl"/>
</dbReference>
<keyword evidence="4" id="KW-0646">Protease inhibitor</keyword>
<evidence type="ECO:0000256" key="10">
    <source>
        <dbReference type="ARBA" id="ARBA00074408"/>
    </source>
</evidence>
<dbReference type="Gene3D" id="3.10.450.10">
    <property type="match status" value="1"/>
</dbReference>
<accession>A0A8C0R918</accession>
<comment type="similarity">
    <text evidence="2">Belongs to the cystatin family.</text>
</comment>
<reference evidence="13" key="1">
    <citation type="submission" date="2025-08" db="UniProtKB">
        <authorList>
            <consortium name="Ensembl"/>
        </authorList>
    </citation>
    <scope>IDENTIFICATION</scope>
</reference>
<evidence type="ECO:0000256" key="7">
    <source>
        <dbReference type="ARBA" id="ARBA00023157"/>
    </source>
</evidence>
<evidence type="ECO:0000259" key="12">
    <source>
        <dbReference type="SMART" id="SM00043"/>
    </source>
</evidence>
<dbReference type="PANTHER" id="PTHR47886:SF1">
    <property type="entry name" value="CYSTATIN-11"/>
    <property type="match status" value="1"/>
</dbReference>
<dbReference type="GO" id="GO:0061827">
    <property type="term" value="C:sperm head"/>
    <property type="evidence" value="ECO:0007669"/>
    <property type="project" value="Ensembl"/>
</dbReference>
<dbReference type="GO" id="GO:0031640">
    <property type="term" value="P:killing of cells of another organism"/>
    <property type="evidence" value="ECO:0007669"/>
    <property type="project" value="Ensembl"/>
</dbReference>
<dbReference type="PANTHER" id="PTHR47886">
    <property type="entry name" value="CYSTATIN-11"/>
    <property type="match status" value="1"/>
</dbReference>
<dbReference type="GeneTree" id="ENSGT00910000144356"/>
<keyword evidence="7" id="KW-1015">Disulfide bond</keyword>
<dbReference type="InterPro" id="IPR046350">
    <property type="entry name" value="Cystatin_sf"/>
</dbReference>
<protein>
    <recommendedName>
        <fullName evidence="10">Cystatin-11</fullName>
    </recommendedName>
</protein>
<dbReference type="Proteomes" id="UP000694391">
    <property type="component" value="Unplaced"/>
</dbReference>
<evidence type="ECO:0000256" key="6">
    <source>
        <dbReference type="ARBA" id="ARBA00022729"/>
    </source>
</evidence>
<dbReference type="SMART" id="SM00043">
    <property type="entry name" value="CY"/>
    <property type="match status" value="1"/>
</dbReference>
<dbReference type="GO" id="GO:0036126">
    <property type="term" value="C:sperm flagellum"/>
    <property type="evidence" value="ECO:0007669"/>
    <property type="project" value="Ensembl"/>
</dbReference>
<sequence>MAVGHLKAPQLLLAIFMALVAHTYQVRKKTFLSVGEVSASDPYVTTTMQYLSDDFNKKSNDKYNFRIVRLLKVQKQITDHMEFHVNMEMRRTTCQKLETTNCSFQEGELYKQIECFYSVFVVPWFEKYKILNKNCTDD</sequence>
<dbReference type="GO" id="GO:0004869">
    <property type="term" value="F:cysteine-type endopeptidase inhibitor activity"/>
    <property type="evidence" value="ECO:0007669"/>
    <property type="project" value="UniProtKB-KW"/>
</dbReference>
<comment type="function">
    <text evidence="9">Has antibacterial activity against the Gram-negative bacteria E.coli. May play a role in sperm maturation and fertilization.</text>
</comment>
<keyword evidence="3" id="KW-0964">Secreted</keyword>
<dbReference type="GO" id="GO:0005576">
    <property type="term" value="C:extracellular region"/>
    <property type="evidence" value="ECO:0007669"/>
    <property type="project" value="UniProtKB-SubCell"/>
</dbReference>
<evidence type="ECO:0000256" key="9">
    <source>
        <dbReference type="ARBA" id="ARBA00058154"/>
    </source>
</evidence>
<evidence type="ECO:0000256" key="5">
    <source>
        <dbReference type="ARBA" id="ARBA00022704"/>
    </source>
</evidence>
<gene>
    <name evidence="13" type="primary">CST11</name>
</gene>
<organism evidence="13 14">
    <name type="scientific">Canis lupus dingo</name>
    <name type="common">dingo</name>
    <dbReference type="NCBI Taxonomy" id="286419"/>
    <lineage>
        <taxon>Eukaryota</taxon>
        <taxon>Metazoa</taxon>
        <taxon>Chordata</taxon>
        <taxon>Craniata</taxon>
        <taxon>Vertebrata</taxon>
        <taxon>Euteleostomi</taxon>
        <taxon>Mammalia</taxon>
        <taxon>Eutheria</taxon>
        <taxon>Laurasiatheria</taxon>
        <taxon>Carnivora</taxon>
        <taxon>Caniformia</taxon>
        <taxon>Canidae</taxon>
        <taxon>Canis</taxon>
    </lineage>
</organism>
<evidence type="ECO:0000256" key="4">
    <source>
        <dbReference type="ARBA" id="ARBA00022690"/>
    </source>
</evidence>
<proteinExistence type="inferred from homology"/>
<keyword evidence="14" id="KW-1185">Reference proteome</keyword>
<dbReference type="Pfam" id="PF00031">
    <property type="entry name" value="Cystatin"/>
    <property type="match status" value="1"/>
</dbReference>
<evidence type="ECO:0000313" key="13">
    <source>
        <dbReference type="Ensembl" id="ENSCAFP00020035471.1"/>
    </source>
</evidence>
<dbReference type="GO" id="GO:0005737">
    <property type="term" value="C:cytoplasm"/>
    <property type="evidence" value="ECO:0007669"/>
    <property type="project" value="Ensembl"/>
</dbReference>
<keyword evidence="6 11" id="KW-0732">Signal</keyword>
<dbReference type="AlphaFoldDB" id="A0A8C0R918"/>
<evidence type="ECO:0000256" key="1">
    <source>
        <dbReference type="ARBA" id="ARBA00004613"/>
    </source>
</evidence>
<keyword evidence="8" id="KW-0325">Glycoprotein</keyword>